<evidence type="ECO:0000259" key="1">
    <source>
        <dbReference type="Pfam" id="PF12680"/>
    </source>
</evidence>
<geneLocation type="plasmid" evidence="2 3">
    <name>unnamed2</name>
</geneLocation>
<feature type="domain" description="SnoaL-like" evidence="1">
    <location>
        <begin position="22"/>
        <end position="122"/>
    </location>
</feature>
<proteinExistence type="predicted"/>
<protein>
    <submittedName>
        <fullName evidence="2">Nuclear transport factor 2 family protein</fullName>
    </submittedName>
</protein>
<keyword evidence="2" id="KW-0614">Plasmid</keyword>
<accession>A0ABY6D5L9</accession>
<evidence type="ECO:0000313" key="3">
    <source>
        <dbReference type="Proteomes" id="UP001064087"/>
    </source>
</evidence>
<name>A0ABY6D5L9_9RHOB</name>
<gene>
    <name evidence="2" type="ORF">N7U68_00860</name>
</gene>
<keyword evidence="3" id="KW-1185">Reference proteome</keyword>
<dbReference type="Proteomes" id="UP001064087">
    <property type="component" value="Plasmid unnamed2"/>
</dbReference>
<dbReference type="Pfam" id="PF12680">
    <property type="entry name" value="SnoaL_2"/>
    <property type="match status" value="1"/>
</dbReference>
<dbReference type="RefSeq" id="WP_263046642.1">
    <property type="nucleotide sequence ID" value="NZ_CP106737.1"/>
</dbReference>
<reference evidence="2" key="1">
    <citation type="submission" date="2022-10" db="EMBL/GenBank/DDBJ databases">
        <title>Roseovarius pelagicus sp. nov., isolated from Arctic seawater.</title>
        <authorList>
            <person name="Hong Y.W."/>
            <person name="Hwang C.Y."/>
        </authorList>
    </citation>
    <scope>NUCLEOTIDE SEQUENCE</scope>
    <source>
        <strain evidence="2">HL-MP18</strain>
        <plasmid evidence="2">unnamed2</plasmid>
    </source>
</reference>
<dbReference type="Gene3D" id="3.10.450.50">
    <property type="match status" value="1"/>
</dbReference>
<dbReference type="SUPFAM" id="SSF54427">
    <property type="entry name" value="NTF2-like"/>
    <property type="match status" value="1"/>
</dbReference>
<dbReference type="InterPro" id="IPR037401">
    <property type="entry name" value="SnoaL-like"/>
</dbReference>
<sequence length="132" mass="14769">MTETLTETPTTVTHELLDAIGDAFNSNDINAVMPYFAQDAVFDHGAGPDAHGIRFEGYAALEKVFGTLFESVENVHWKTLDARIAGNKAYCEYLRTARLKDGTVQEYQSVDIFTFEDGLIVYKDTYSKNRSS</sequence>
<organism evidence="2 3">
    <name type="scientific">Roseovarius pelagicus</name>
    <dbReference type="NCBI Taxonomy" id="2980108"/>
    <lineage>
        <taxon>Bacteria</taxon>
        <taxon>Pseudomonadati</taxon>
        <taxon>Pseudomonadota</taxon>
        <taxon>Alphaproteobacteria</taxon>
        <taxon>Rhodobacterales</taxon>
        <taxon>Roseobacteraceae</taxon>
        <taxon>Roseovarius</taxon>
    </lineage>
</organism>
<dbReference type="InterPro" id="IPR032710">
    <property type="entry name" value="NTF2-like_dom_sf"/>
</dbReference>
<evidence type="ECO:0000313" key="2">
    <source>
        <dbReference type="EMBL" id="UXX81442.1"/>
    </source>
</evidence>
<dbReference type="EMBL" id="CP106737">
    <property type="protein sequence ID" value="UXX81442.1"/>
    <property type="molecule type" value="Genomic_DNA"/>
</dbReference>